<dbReference type="Gene3D" id="1.10.3780.10">
    <property type="entry name" value="SusD-like"/>
    <property type="match status" value="1"/>
</dbReference>
<keyword evidence="9" id="KW-1185">Reference proteome</keyword>
<protein>
    <submittedName>
        <fullName evidence="8">Putative outer membrane starch-binding protein</fullName>
    </submittedName>
</protein>
<proteinExistence type="inferred from homology"/>
<dbReference type="Proteomes" id="UP000243525">
    <property type="component" value="Unassembled WGS sequence"/>
</dbReference>
<keyword evidence="3 6" id="KW-0732">Signal</keyword>
<reference evidence="8 9" key="1">
    <citation type="submission" date="2018-04" db="EMBL/GenBank/DDBJ databases">
        <title>Genomic Encyclopedia of Archaeal and Bacterial Type Strains, Phase II (KMG-II): from individual species to whole genera.</title>
        <authorList>
            <person name="Goeker M."/>
        </authorList>
    </citation>
    <scope>NUCLEOTIDE SEQUENCE [LARGE SCALE GENOMIC DNA]</scope>
    <source>
        <strain evidence="8 9">DSM 28823</strain>
    </source>
</reference>
<evidence type="ECO:0000256" key="1">
    <source>
        <dbReference type="ARBA" id="ARBA00004442"/>
    </source>
</evidence>
<dbReference type="Gene3D" id="1.25.40.10">
    <property type="entry name" value="Tetratricopeptide repeat domain"/>
    <property type="match status" value="1"/>
</dbReference>
<dbReference type="EMBL" id="QAAD01000010">
    <property type="protein sequence ID" value="PTN08152.1"/>
    <property type="molecule type" value="Genomic_DNA"/>
</dbReference>
<evidence type="ECO:0000259" key="7">
    <source>
        <dbReference type="Pfam" id="PF07980"/>
    </source>
</evidence>
<evidence type="ECO:0000256" key="6">
    <source>
        <dbReference type="SAM" id="SignalP"/>
    </source>
</evidence>
<dbReference type="SUPFAM" id="SSF48452">
    <property type="entry name" value="TPR-like"/>
    <property type="match status" value="1"/>
</dbReference>
<sequence length="540" mass="59958">MKKILIYLFVLASIFTACEDDLNVTPIDPNLVFGDEVYSSLDGYQQVLAKIYSSYNVAGQKGDNNESDLSTISDGGMSAYLRNYWNMQTLPTGEAMNAWNDNGLVPLQNANWSADNQYVAGMFYRLYYMIALTNEFLSKSASGSVVEQNQEAIAGMRAEARLIRAIAYYHGIDLYGKLSIIDENSTEQYPTPVDRKTLFNWIISQLEDEIIPDLPAAGTAEYGHMDAGTAYMVLAKMYINAVNFSGVENPVDGKVSYDEVIKYTELVNAAYTLDSNYRKLFSIDNDECTGIIFALAVDASRTRGFSASQYVMSAGTNGALGNFVGIPSSTWGGNHATRSIYDKFQARPAGDSRGKTQSIDETLDYRTMLVINAGLDMANPLDYTQGLNVTKFKNKSSDGTTSGSDPYFVDTDYPMFRLADSYLMYAEAVLRGGNGSMSTALGYVNEVIARAYDGSHANDISQSQLTLDFLLEERGREFYWEGYRRQDLIRFGKFTTNTYLWPWKGGTQNGRAIDAYRVVYPIPSAELASNPNASQNDDNY</sequence>
<evidence type="ECO:0000256" key="5">
    <source>
        <dbReference type="ARBA" id="ARBA00023237"/>
    </source>
</evidence>
<evidence type="ECO:0000313" key="9">
    <source>
        <dbReference type="Proteomes" id="UP000243525"/>
    </source>
</evidence>
<dbReference type="GO" id="GO:0009279">
    <property type="term" value="C:cell outer membrane"/>
    <property type="evidence" value="ECO:0007669"/>
    <property type="project" value="UniProtKB-SubCell"/>
</dbReference>
<dbReference type="Pfam" id="PF07980">
    <property type="entry name" value="SusD_RagB"/>
    <property type="match status" value="1"/>
</dbReference>
<dbReference type="InterPro" id="IPR011990">
    <property type="entry name" value="TPR-like_helical_dom_sf"/>
</dbReference>
<dbReference type="InterPro" id="IPR012944">
    <property type="entry name" value="SusD_RagB_dom"/>
</dbReference>
<keyword evidence="5" id="KW-0998">Cell outer membrane</keyword>
<name>A0A2T5C0L0_9BACT</name>
<dbReference type="AlphaFoldDB" id="A0A2T5C0L0"/>
<organism evidence="8 9">
    <name type="scientific">Mangrovibacterium marinum</name>
    <dbReference type="NCBI Taxonomy" id="1639118"/>
    <lineage>
        <taxon>Bacteria</taxon>
        <taxon>Pseudomonadati</taxon>
        <taxon>Bacteroidota</taxon>
        <taxon>Bacteroidia</taxon>
        <taxon>Marinilabiliales</taxon>
        <taxon>Prolixibacteraceae</taxon>
        <taxon>Mangrovibacterium</taxon>
    </lineage>
</organism>
<feature type="domain" description="RagB/SusD" evidence="7">
    <location>
        <begin position="389"/>
        <end position="536"/>
    </location>
</feature>
<dbReference type="Gene3D" id="1.25.40.390">
    <property type="match status" value="1"/>
</dbReference>
<dbReference type="RefSeq" id="WP_170111371.1">
    <property type="nucleotide sequence ID" value="NZ_OY782574.1"/>
</dbReference>
<comment type="caution">
    <text evidence="8">The sequence shown here is derived from an EMBL/GenBank/DDBJ whole genome shotgun (WGS) entry which is preliminary data.</text>
</comment>
<evidence type="ECO:0000256" key="3">
    <source>
        <dbReference type="ARBA" id="ARBA00022729"/>
    </source>
</evidence>
<evidence type="ECO:0000313" key="8">
    <source>
        <dbReference type="EMBL" id="PTN08152.1"/>
    </source>
</evidence>
<feature type="signal peptide" evidence="6">
    <location>
        <begin position="1"/>
        <end position="19"/>
    </location>
</feature>
<keyword evidence="4" id="KW-0472">Membrane</keyword>
<evidence type="ECO:0000256" key="4">
    <source>
        <dbReference type="ARBA" id="ARBA00023136"/>
    </source>
</evidence>
<comment type="subcellular location">
    <subcellularLocation>
        <location evidence="1">Cell outer membrane</location>
    </subcellularLocation>
</comment>
<comment type="similarity">
    <text evidence="2">Belongs to the SusD family.</text>
</comment>
<evidence type="ECO:0000256" key="2">
    <source>
        <dbReference type="ARBA" id="ARBA00006275"/>
    </source>
</evidence>
<gene>
    <name evidence="8" type="ORF">C8N47_11038</name>
</gene>
<feature type="chain" id="PRO_5015784716" evidence="6">
    <location>
        <begin position="20"/>
        <end position="540"/>
    </location>
</feature>
<accession>A0A2T5C0L0</accession>
<dbReference type="PROSITE" id="PS51257">
    <property type="entry name" value="PROKAR_LIPOPROTEIN"/>
    <property type="match status" value="1"/>
</dbReference>